<reference evidence="2" key="1">
    <citation type="submission" date="2022-04" db="EMBL/GenBank/DDBJ databases">
        <title>Roseibium sp. CAU 1639 isolated from mud.</title>
        <authorList>
            <person name="Kim W."/>
        </authorList>
    </citation>
    <scope>NUCLEOTIDE SEQUENCE</scope>
    <source>
        <strain evidence="2">CAU 1639</strain>
    </source>
</reference>
<dbReference type="Proteomes" id="UP001431221">
    <property type="component" value="Unassembled WGS sequence"/>
</dbReference>
<keyword evidence="2" id="KW-0503">Monooxygenase</keyword>
<dbReference type="Pfam" id="PF03992">
    <property type="entry name" value="ABM"/>
    <property type="match status" value="1"/>
</dbReference>
<evidence type="ECO:0000259" key="1">
    <source>
        <dbReference type="PROSITE" id="PS51725"/>
    </source>
</evidence>
<feature type="domain" description="ABM" evidence="1">
    <location>
        <begin position="4"/>
        <end position="94"/>
    </location>
</feature>
<evidence type="ECO:0000313" key="3">
    <source>
        <dbReference type="Proteomes" id="UP001431221"/>
    </source>
</evidence>
<protein>
    <submittedName>
        <fullName evidence="2">Antibiotic biosynthesis monooxygenase</fullName>
    </submittedName>
</protein>
<organism evidence="2 3">
    <name type="scientific">Roseibium sediminicola</name>
    <dbReference type="NCBI Taxonomy" id="2933272"/>
    <lineage>
        <taxon>Bacteria</taxon>
        <taxon>Pseudomonadati</taxon>
        <taxon>Pseudomonadota</taxon>
        <taxon>Alphaproteobacteria</taxon>
        <taxon>Hyphomicrobiales</taxon>
        <taxon>Stappiaceae</taxon>
        <taxon>Roseibium</taxon>
    </lineage>
</organism>
<dbReference type="InterPro" id="IPR011008">
    <property type="entry name" value="Dimeric_a/b-barrel"/>
</dbReference>
<keyword evidence="2" id="KW-0560">Oxidoreductase</keyword>
<comment type="caution">
    <text evidence="2">The sequence shown here is derived from an EMBL/GenBank/DDBJ whole genome shotgun (WGS) entry which is preliminary data.</text>
</comment>
<evidence type="ECO:0000313" key="2">
    <source>
        <dbReference type="EMBL" id="MCK7612768.1"/>
    </source>
</evidence>
<proteinExistence type="predicted"/>
<dbReference type="InterPro" id="IPR007138">
    <property type="entry name" value="ABM_dom"/>
</dbReference>
<dbReference type="SUPFAM" id="SSF54909">
    <property type="entry name" value="Dimeric alpha+beta barrel"/>
    <property type="match status" value="1"/>
</dbReference>
<dbReference type="EMBL" id="JALNMJ010000006">
    <property type="protein sequence ID" value="MCK7612768.1"/>
    <property type="molecule type" value="Genomic_DNA"/>
</dbReference>
<keyword evidence="3" id="KW-1185">Reference proteome</keyword>
<sequence>MTRYFISAGIELQEGADLGTAEAGLKKLVEATQNEPGCHFFEIRQNLQDRTRFTLWECWTDKAALAAHFEMPHTKAFLARNLTQVRYIEELGEIGAEVPVEA</sequence>
<dbReference type="PANTHER" id="PTHR33336:SF3">
    <property type="entry name" value="ABM DOMAIN-CONTAINING PROTEIN"/>
    <property type="match status" value="1"/>
</dbReference>
<gene>
    <name evidence="2" type="ORF">M0H32_11395</name>
</gene>
<dbReference type="Gene3D" id="3.30.70.100">
    <property type="match status" value="1"/>
</dbReference>
<accession>A0ABT0GTK7</accession>
<name>A0ABT0GTK7_9HYPH</name>
<dbReference type="RefSeq" id="WP_248153971.1">
    <property type="nucleotide sequence ID" value="NZ_JALNMJ010000006.1"/>
</dbReference>
<dbReference type="GO" id="GO:0004497">
    <property type="term" value="F:monooxygenase activity"/>
    <property type="evidence" value="ECO:0007669"/>
    <property type="project" value="UniProtKB-KW"/>
</dbReference>
<dbReference type="PANTHER" id="PTHR33336">
    <property type="entry name" value="QUINOL MONOOXYGENASE YGIN-RELATED"/>
    <property type="match status" value="1"/>
</dbReference>
<dbReference type="PROSITE" id="PS51725">
    <property type="entry name" value="ABM"/>
    <property type="match status" value="1"/>
</dbReference>
<dbReference type="InterPro" id="IPR050744">
    <property type="entry name" value="AI-2_Isomerase_LsrG"/>
</dbReference>